<sequence>MIFLVRRTRSGPRWARRSHNRPRRSRPVRSQCETWPFFGDAERIGIGSELGFDGTEVGRSGPSCALRVRGYQIGLEEEQILADMEQIGPRRADPARDSADRAEVGQNNSRRALTELRQIGLRRDRLLRSRVGTGRSWVRLEGAEMGRGHGVPSMPRKVTTKPDLRRGGLRDHSKKPEDDQIGAETEQKRNQTMAEQGPRNQCEVRGSSHQRRRDARCSRGALYVLW</sequence>
<dbReference type="AlphaFoldDB" id="A0A2N9I1E3"/>
<gene>
    <name evidence="2" type="ORF">FSB_LOCUS45563</name>
</gene>
<dbReference type="EMBL" id="OIVN01004480">
    <property type="protein sequence ID" value="SPD17681.1"/>
    <property type="molecule type" value="Genomic_DNA"/>
</dbReference>
<protein>
    <submittedName>
        <fullName evidence="2">Uncharacterized protein</fullName>
    </submittedName>
</protein>
<feature type="compositionally biased region" description="Basic and acidic residues" evidence="1">
    <location>
        <begin position="160"/>
        <end position="178"/>
    </location>
</feature>
<proteinExistence type="predicted"/>
<evidence type="ECO:0000313" key="2">
    <source>
        <dbReference type="EMBL" id="SPD17681.1"/>
    </source>
</evidence>
<organism evidence="2">
    <name type="scientific">Fagus sylvatica</name>
    <name type="common">Beechnut</name>
    <dbReference type="NCBI Taxonomy" id="28930"/>
    <lineage>
        <taxon>Eukaryota</taxon>
        <taxon>Viridiplantae</taxon>
        <taxon>Streptophyta</taxon>
        <taxon>Embryophyta</taxon>
        <taxon>Tracheophyta</taxon>
        <taxon>Spermatophyta</taxon>
        <taxon>Magnoliopsida</taxon>
        <taxon>eudicotyledons</taxon>
        <taxon>Gunneridae</taxon>
        <taxon>Pentapetalae</taxon>
        <taxon>rosids</taxon>
        <taxon>fabids</taxon>
        <taxon>Fagales</taxon>
        <taxon>Fagaceae</taxon>
        <taxon>Fagus</taxon>
    </lineage>
</organism>
<evidence type="ECO:0000256" key="1">
    <source>
        <dbReference type="SAM" id="MobiDB-lite"/>
    </source>
</evidence>
<feature type="region of interest" description="Disordered" evidence="1">
    <location>
        <begin position="9"/>
        <end position="29"/>
    </location>
</feature>
<feature type="region of interest" description="Disordered" evidence="1">
    <location>
        <begin position="146"/>
        <end position="214"/>
    </location>
</feature>
<feature type="compositionally biased region" description="Basic residues" evidence="1">
    <location>
        <begin position="9"/>
        <end position="27"/>
    </location>
</feature>
<name>A0A2N9I1E3_FAGSY</name>
<reference evidence="2" key="1">
    <citation type="submission" date="2018-02" db="EMBL/GenBank/DDBJ databases">
        <authorList>
            <person name="Cohen D.B."/>
            <person name="Kent A.D."/>
        </authorList>
    </citation>
    <scope>NUCLEOTIDE SEQUENCE</scope>
</reference>
<accession>A0A2N9I1E3</accession>